<dbReference type="OrthoDB" id="3691954at2"/>
<dbReference type="eggNOG" id="COG3629">
    <property type="taxonomic scope" value="Bacteria"/>
</dbReference>
<dbReference type="EMBL" id="CP000474">
    <property type="protein sequence ID" value="ABM08745.1"/>
    <property type="molecule type" value="Genomic_DNA"/>
</dbReference>
<keyword evidence="2" id="KW-0805">Transcription regulation</keyword>
<evidence type="ECO:0000313" key="8">
    <source>
        <dbReference type="Proteomes" id="UP000000637"/>
    </source>
</evidence>
<dbReference type="PANTHER" id="PTHR35807">
    <property type="entry name" value="TRANSCRIPTIONAL REGULATOR REDD-RELATED"/>
    <property type="match status" value="1"/>
</dbReference>
<dbReference type="SUPFAM" id="SSF48452">
    <property type="entry name" value="TPR-like"/>
    <property type="match status" value="1"/>
</dbReference>
<dbReference type="RefSeq" id="WP_011776359.1">
    <property type="nucleotide sequence ID" value="NC_008711.1"/>
</dbReference>
<dbReference type="Pfam" id="PF00486">
    <property type="entry name" value="Trans_reg_C"/>
    <property type="match status" value="1"/>
</dbReference>
<dbReference type="Proteomes" id="UP000000637">
    <property type="component" value="Chromosome"/>
</dbReference>
<protein>
    <submittedName>
        <fullName evidence="7">AfsR/dnrI/redD regulatory family protein</fullName>
    </submittedName>
</protein>
<dbReference type="InterPro" id="IPR016032">
    <property type="entry name" value="Sig_transdc_resp-reg_C-effctor"/>
</dbReference>
<dbReference type="InterPro" id="IPR011990">
    <property type="entry name" value="TPR-like_helical_dom_sf"/>
</dbReference>
<evidence type="ECO:0000256" key="5">
    <source>
        <dbReference type="PROSITE-ProRule" id="PRU01091"/>
    </source>
</evidence>
<gene>
    <name evidence="7" type="ordered locus">AAur_3750</name>
</gene>
<dbReference type="PANTHER" id="PTHR35807:SF1">
    <property type="entry name" value="TRANSCRIPTIONAL REGULATOR REDD"/>
    <property type="match status" value="1"/>
</dbReference>
<dbReference type="SMART" id="SM01043">
    <property type="entry name" value="BTAD"/>
    <property type="match status" value="1"/>
</dbReference>
<sequence>MSNLQIRVLGPISVIADGVSRELTKRRHREIIGILVAQRGRAISTASLIEELWDGSPAEGAVGAVRTFVGELRRILEPHRPPRTPPSVLLTVGDGYALRLNAEAVDAWGFESAVAAAVGASPEEVDSLLSTALSDWHGAAFEEFAERPWAISEVKRLTELRKTAVEHCAEARLDCGRPADAVSMLEAHVEGNPWREEGWRLLALALYGNRRQGDALAALRRARSQLVNELGLDPSPGLVDLEGRILRGDSELYRSKTPGLAMTATAYSRGGTRVQLEASNAVLGSLAVAGNLQTVRTQRLAAIQAAADLNDPELTARIIGGYDVPGIWTRTDDPAAAAVVIAAAEDALAANPRLSDRSRARLLATIAMESRGTGDRHQEACEAESIARRLGDAQLLCFALSARFMQTFAAAGLAAQRADIGQRLIAAAFDADSPTFEINGRLIRMQALCAMNDINSASTEADAVDQLALRHQRPLASVFTHWFRWTFLTSNLPPPLPTEMPGFADGIAALATLGLELRQETELGGAELNSIELGSAQLSDGDFGPYERWVRPLLLVRAGARGQAAEALRRLPDPPHDLLLEATWCIVAQAACEVGEPSLMRRALAALEPAKGERAAGSGVVDLGRVDHYLGLLGAGSVSV</sequence>
<organism evidence="7 8">
    <name type="scientific">Paenarthrobacter aurescens (strain TC1)</name>
    <dbReference type="NCBI Taxonomy" id="290340"/>
    <lineage>
        <taxon>Bacteria</taxon>
        <taxon>Bacillati</taxon>
        <taxon>Actinomycetota</taxon>
        <taxon>Actinomycetes</taxon>
        <taxon>Micrococcales</taxon>
        <taxon>Micrococcaceae</taxon>
        <taxon>Paenarthrobacter</taxon>
    </lineage>
</organism>
<dbReference type="GO" id="GO:0000160">
    <property type="term" value="P:phosphorelay signal transduction system"/>
    <property type="evidence" value="ECO:0007669"/>
    <property type="project" value="InterPro"/>
</dbReference>
<evidence type="ECO:0000259" key="6">
    <source>
        <dbReference type="PROSITE" id="PS51755"/>
    </source>
</evidence>
<feature type="DNA-binding region" description="OmpR/PhoB-type" evidence="5">
    <location>
        <begin position="1"/>
        <end position="100"/>
    </location>
</feature>
<dbReference type="Pfam" id="PF03704">
    <property type="entry name" value="BTAD"/>
    <property type="match status" value="1"/>
</dbReference>
<dbReference type="InterPro" id="IPR036388">
    <property type="entry name" value="WH-like_DNA-bd_sf"/>
</dbReference>
<accession>A1RB21</accession>
<dbReference type="Gene3D" id="1.10.10.10">
    <property type="entry name" value="Winged helix-like DNA-binding domain superfamily/Winged helix DNA-binding domain"/>
    <property type="match status" value="1"/>
</dbReference>
<dbReference type="GO" id="GO:0003677">
    <property type="term" value="F:DNA binding"/>
    <property type="evidence" value="ECO:0007669"/>
    <property type="project" value="UniProtKB-UniRule"/>
</dbReference>
<dbReference type="InterPro" id="IPR051677">
    <property type="entry name" value="AfsR-DnrI-RedD_regulator"/>
</dbReference>
<dbReference type="KEGG" id="aau:AAur_3750"/>
<dbReference type="InterPro" id="IPR001867">
    <property type="entry name" value="OmpR/PhoB-type_DNA-bd"/>
</dbReference>
<dbReference type="SUPFAM" id="SSF46894">
    <property type="entry name" value="C-terminal effector domain of the bipartite response regulators"/>
    <property type="match status" value="1"/>
</dbReference>
<comment type="similarity">
    <text evidence="1">Belongs to the AfsR/DnrI/RedD regulatory family.</text>
</comment>
<keyword evidence="8" id="KW-1185">Reference proteome</keyword>
<dbReference type="GO" id="GO:0006355">
    <property type="term" value="P:regulation of DNA-templated transcription"/>
    <property type="evidence" value="ECO:0007669"/>
    <property type="project" value="InterPro"/>
</dbReference>
<dbReference type="Gene3D" id="1.25.40.10">
    <property type="entry name" value="Tetratricopeptide repeat domain"/>
    <property type="match status" value="1"/>
</dbReference>
<evidence type="ECO:0000313" key="7">
    <source>
        <dbReference type="EMBL" id="ABM08745.1"/>
    </source>
</evidence>
<dbReference type="SMART" id="SM00862">
    <property type="entry name" value="Trans_reg_C"/>
    <property type="match status" value="1"/>
</dbReference>
<proteinExistence type="inferred from homology"/>
<dbReference type="CDD" id="cd15831">
    <property type="entry name" value="BTAD"/>
    <property type="match status" value="1"/>
</dbReference>
<keyword evidence="3 5" id="KW-0238">DNA-binding</keyword>
<dbReference type="HOGENOM" id="CLU_406472_0_0_11"/>
<dbReference type="STRING" id="290340.AAur_3750"/>
<keyword evidence="4" id="KW-0804">Transcription</keyword>
<evidence type="ECO:0000256" key="4">
    <source>
        <dbReference type="ARBA" id="ARBA00023163"/>
    </source>
</evidence>
<feature type="domain" description="OmpR/PhoB-type" evidence="6">
    <location>
        <begin position="1"/>
        <end position="100"/>
    </location>
</feature>
<reference evidence="7 8" key="1">
    <citation type="journal article" date="2006" name="PLoS Genet.">
        <title>Secrets of soil survival revealed by the genome sequence of Arthrobacter aurescens TC1.</title>
        <authorList>
            <person name="Mongodin E.F."/>
            <person name="Shapir N."/>
            <person name="Daugherty S.C."/>
            <person name="DeBoy R.T."/>
            <person name="Emerson J.B."/>
            <person name="Shvartzbeyn A."/>
            <person name="Radune D."/>
            <person name="Vamathevan J."/>
            <person name="Riggs F."/>
            <person name="Grinberg V."/>
            <person name="Khouri H."/>
            <person name="Wackett L.P."/>
            <person name="Nelson K.E."/>
            <person name="Sadowsky M.J."/>
        </authorList>
    </citation>
    <scope>NUCLEOTIDE SEQUENCE [LARGE SCALE GENOMIC DNA]</scope>
    <source>
        <strain evidence="7 8">TC1</strain>
    </source>
</reference>
<dbReference type="PROSITE" id="PS51755">
    <property type="entry name" value="OMPR_PHOB"/>
    <property type="match status" value="1"/>
</dbReference>
<evidence type="ECO:0000256" key="3">
    <source>
        <dbReference type="ARBA" id="ARBA00023125"/>
    </source>
</evidence>
<evidence type="ECO:0000256" key="1">
    <source>
        <dbReference type="ARBA" id="ARBA00005820"/>
    </source>
</evidence>
<dbReference type="AlphaFoldDB" id="A1RB21"/>
<evidence type="ECO:0000256" key="2">
    <source>
        <dbReference type="ARBA" id="ARBA00023015"/>
    </source>
</evidence>
<dbReference type="InterPro" id="IPR005158">
    <property type="entry name" value="BTAD"/>
</dbReference>
<name>A1RB21_PAEAT</name>